<evidence type="ECO:0000259" key="2">
    <source>
        <dbReference type="PROSITE" id="PS50181"/>
    </source>
</evidence>
<dbReference type="EMBL" id="JARJLG010000045">
    <property type="protein sequence ID" value="KAJ7761616.1"/>
    <property type="molecule type" value="Genomic_DNA"/>
</dbReference>
<dbReference type="InterPro" id="IPR001810">
    <property type="entry name" value="F-box_dom"/>
</dbReference>
<comment type="caution">
    <text evidence="3">The sequence shown here is derived from an EMBL/GenBank/DDBJ whole genome shotgun (WGS) entry which is preliminary data.</text>
</comment>
<sequence>MPFLDLNEDVLGQILSKCDIYTVLCVGRVNRYLRLIVSSKQLWISLLGDLELRGFLDFTPEEQFQSYSTADLIDEIKCISLGPKTWSPTWSAPQELRRHTIVSLEQEITGRVELLPGGKYIAIQERESLGFYEVPTGQCVHTVTYTDLGSILNCSFHMRQRSSLEVAVSLSGPHHNRVVQILRVDLLTGHSDNLLRFQLPTNLTFLSPPTILGKFFAIAFGIESQAPGLVLLVNWCSAQYVLLNCPPFLRTGPILLPGHLGITYADLEPPHQQILTIHTFDSLASFWRPISGMSFWDRVYSRQLSPVVRQPLEFRSVAVRNAQFVEFRALENPVRPGIYEIIVHAKDYIPAPQPRSINNFLRIRFGRAQMPQATPEPQIRRSVLFSYSLDLSGQSGVHPAWRLLSAVPADLQVRGAAITFSHYCVDRSFPMVIDALPKRDGVAHRNGQRVMIPYQRTCKDIFIAPYSGAVVSLMGPLLSISYYV</sequence>
<keyword evidence="4" id="KW-1185">Reference proteome</keyword>
<dbReference type="AlphaFoldDB" id="A0AAD7JFT4"/>
<dbReference type="SUPFAM" id="SSF81383">
    <property type="entry name" value="F-box domain"/>
    <property type="match status" value="1"/>
</dbReference>
<feature type="domain" description="F-box" evidence="2">
    <location>
        <begin position="1"/>
        <end position="46"/>
    </location>
</feature>
<protein>
    <recommendedName>
        <fullName evidence="2">F-box domain-containing protein</fullName>
    </recommendedName>
</protein>
<reference evidence="3" key="1">
    <citation type="submission" date="2023-03" db="EMBL/GenBank/DDBJ databases">
        <title>Massive genome expansion in bonnet fungi (Mycena s.s.) driven by repeated elements and novel gene families across ecological guilds.</title>
        <authorList>
            <consortium name="Lawrence Berkeley National Laboratory"/>
            <person name="Harder C.B."/>
            <person name="Miyauchi S."/>
            <person name="Viragh M."/>
            <person name="Kuo A."/>
            <person name="Thoen E."/>
            <person name="Andreopoulos B."/>
            <person name="Lu D."/>
            <person name="Skrede I."/>
            <person name="Drula E."/>
            <person name="Henrissat B."/>
            <person name="Morin E."/>
            <person name="Kohler A."/>
            <person name="Barry K."/>
            <person name="LaButti K."/>
            <person name="Morin E."/>
            <person name="Salamov A."/>
            <person name="Lipzen A."/>
            <person name="Mereny Z."/>
            <person name="Hegedus B."/>
            <person name="Baldrian P."/>
            <person name="Stursova M."/>
            <person name="Weitz H."/>
            <person name="Taylor A."/>
            <person name="Grigoriev I.V."/>
            <person name="Nagy L.G."/>
            <person name="Martin F."/>
            <person name="Kauserud H."/>
        </authorList>
    </citation>
    <scope>NUCLEOTIDE SEQUENCE</scope>
    <source>
        <strain evidence="3">CBHHK188m</strain>
    </source>
</reference>
<keyword evidence="1" id="KW-1133">Transmembrane helix</keyword>
<dbReference type="InterPro" id="IPR036047">
    <property type="entry name" value="F-box-like_dom_sf"/>
</dbReference>
<dbReference type="PROSITE" id="PS50181">
    <property type="entry name" value="FBOX"/>
    <property type="match status" value="1"/>
</dbReference>
<dbReference type="Pfam" id="PF00646">
    <property type="entry name" value="F-box"/>
    <property type="match status" value="1"/>
</dbReference>
<name>A0AAD7JFT4_9AGAR</name>
<evidence type="ECO:0000256" key="1">
    <source>
        <dbReference type="SAM" id="Phobius"/>
    </source>
</evidence>
<dbReference type="Proteomes" id="UP001215280">
    <property type="component" value="Unassembled WGS sequence"/>
</dbReference>
<evidence type="ECO:0000313" key="4">
    <source>
        <dbReference type="Proteomes" id="UP001215280"/>
    </source>
</evidence>
<gene>
    <name evidence="3" type="ORF">DFH07DRAFT_423821</name>
</gene>
<accession>A0AAD7JFT4</accession>
<keyword evidence="1" id="KW-0812">Transmembrane</keyword>
<proteinExistence type="predicted"/>
<evidence type="ECO:0000313" key="3">
    <source>
        <dbReference type="EMBL" id="KAJ7761616.1"/>
    </source>
</evidence>
<keyword evidence="1" id="KW-0472">Membrane</keyword>
<organism evidence="3 4">
    <name type="scientific">Mycena maculata</name>
    <dbReference type="NCBI Taxonomy" id="230809"/>
    <lineage>
        <taxon>Eukaryota</taxon>
        <taxon>Fungi</taxon>
        <taxon>Dikarya</taxon>
        <taxon>Basidiomycota</taxon>
        <taxon>Agaricomycotina</taxon>
        <taxon>Agaricomycetes</taxon>
        <taxon>Agaricomycetidae</taxon>
        <taxon>Agaricales</taxon>
        <taxon>Marasmiineae</taxon>
        <taxon>Mycenaceae</taxon>
        <taxon>Mycena</taxon>
    </lineage>
</organism>
<feature type="transmembrane region" description="Helical" evidence="1">
    <location>
        <begin position="461"/>
        <end position="483"/>
    </location>
</feature>